<reference evidence="9" key="1">
    <citation type="journal article" date="2014" name="Front. Microbiol.">
        <title>High frequency of phylogenetically diverse reductive dehalogenase-homologous genes in deep subseafloor sedimentary metagenomes.</title>
        <authorList>
            <person name="Kawai M."/>
            <person name="Futagami T."/>
            <person name="Toyoda A."/>
            <person name="Takaki Y."/>
            <person name="Nishi S."/>
            <person name="Hori S."/>
            <person name="Arai W."/>
            <person name="Tsubouchi T."/>
            <person name="Morono Y."/>
            <person name="Uchiyama I."/>
            <person name="Ito T."/>
            <person name="Fujiyama A."/>
            <person name="Inagaki F."/>
            <person name="Takami H."/>
        </authorList>
    </citation>
    <scope>NUCLEOTIDE SEQUENCE</scope>
    <source>
        <strain evidence="9">Expedition CK06-06</strain>
    </source>
</reference>
<proteinExistence type="predicted"/>
<dbReference type="GO" id="GO:0005886">
    <property type="term" value="C:plasma membrane"/>
    <property type="evidence" value="ECO:0007669"/>
    <property type="project" value="UniProtKB-SubCell"/>
</dbReference>
<evidence type="ECO:0000256" key="1">
    <source>
        <dbReference type="ARBA" id="ARBA00004162"/>
    </source>
</evidence>
<dbReference type="InterPro" id="IPR007168">
    <property type="entry name" value="Phageshock_PspC_N"/>
</dbReference>
<feature type="domain" description="Phage shock protein PspC N-terminal" evidence="8">
    <location>
        <begin position="3"/>
        <end position="60"/>
    </location>
</feature>
<evidence type="ECO:0000256" key="3">
    <source>
        <dbReference type="ARBA" id="ARBA00022692"/>
    </source>
</evidence>
<dbReference type="AlphaFoldDB" id="X1SW29"/>
<dbReference type="PANTHER" id="PTHR33885:SF3">
    <property type="entry name" value="PHAGE SHOCK PROTEIN C"/>
    <property type="match status" value="1"/>
</dbReference>
<comment type="subcellular location">
    <subcellularLocation>
        <location evidence="1">Cell membrane</location>
        <topology evidence="1">Single-pass membrane protein</topology>
    </subcellularLocation>
</comment>
<evidence type="ECO:0000256" key="7">
    <source>
        <dbReference type="SAM" id="Phobius"/>
    </source>
</evidence>
<protein>
    <recommendedName>
        <fullName evidence="8">Phage shock protein PspC N-terminal domain-containing protein</fullName>
    </recommendedName>
</protein>
<organism evidence="9">
    <name type="scientific">marine sediment metagenome</name>
    <dbReference type="NCBI Taxonomy" id="412755"/>
    <lineage>
        <taxon>unclassified sequences</taxon>
        <taxon>metagenomes</taxon>
        <taxon>ecological metagenomes</taxon>
    </lineage>
</organism>
<dbReference type="PANTHER" id="PTHR33885">
    <property type="entry name" value="PHAGE SHOCK PROTEIN C"/>
    <property type="match status" value="1"/>
</dbReference>
<gene>
    <name evidence="9" type="ORF">S12H4_22883</name>
</gene>
<dbReference type="InterPro" id="IPR052027">
    <property type="entry name" value="PspC"/>
</dbReference>
<keyword evidence="4 7" id="KW-1133">Transmembrane helix</keyword>
<evidence type="ECO:0000256" key="6">
    <source>
        <dbReference type="SAM" id="MobiDB-lite"/>
    </source>
</evidence>
<comment type="caution">
    <text evidence="9">The sequence shown here is derived from an EMBL/GenBank/DDBJ whole genome shotgun (WGS) entry which is preliminary data.</text>
</comment>
<accession>X1SW29</accession>
<dbReference type="Pfam" id="PF04024">
    <property type="entry name" value="PspC"/>
    <property type="match status" value="1"/>
</dbReference>
<evidence type="ECO:0000259" key="8">
    <source>
        <dbReference type="Pfam" id="PF04024"/>
    </source>
</evidence>
<evidence type="ECO:0000256" key="2">
    <source>
        <dbReference type="ARBA" id="ARBA00022475"/>
    </source>
</evidence>
<evidence type="ECO:0000256" key="5">
    <source>
        <dbReference type="ARBA" id="ARBA00023136"/>
    </source>
</evidence>
<keyword evidence="3 7" id="KW-0812">Transmembrane</keyword>
<name>X1SW29_9ZZZZ</name>
<feature type="transmembrane region" description="Helical" evidence="7">
    <location>
        <begin position="34"/>
        <end position="57"/>
    </location>
</feature>
<feature type="region of interest" description="Disordered" evidence="6">
    <location>
        <begin position="64"/>
        <end position="94"/>
    </location>
</feature>
<keyword evidence="2" id="KW-1003">Cell membrane</keyword>
<evidence type="ECO:0000313" key="9">
    <source>
        <dbReference type="EMBL" id="GAI79530.1"/>
    </source>
</evidence>
<sequence length="94" mass="10589">MKKKLYRSEKDSMIAGVCGGIAEYFDVDSTLIRLLTVLFVLLGGAGVVAYIIAWIIIPKKPEQVSDDKFDKREEPKEKIKKEAEEVAEEEKGKD</sequence>
<dbReference type="EMBL" id="BARW01012024">
    <property type="protein sequence ID" value="GAI79530.1"/>
    <property type="molecule type" value="Genomic_DNA"/>
</dbReference>
<keyword evidence="5 7" id="KW-0472">Membrane</keyword>
<evidence type="ECO:0000256" key="4">
    <source>
        <dbReference type="ARBA" id="ARBA00022989"/>
    </source>
</evidence>